<dbReference type="RefSeq" id="WP_329080185.1">
    <property type="nucleotide sequence ID" value="NZ_CP109495.1"/>
</dbReference>
<organism evidence="11 12">
    <name type="scientific">Streptomyces niveus</name>
    <name type="common">Streptomyces spheroides</name>
    <dbReference type="NCBI Taxonomy" id="193462"/>
    <lineage>
        <taxon>Bacteria</taxon>
        <taxon>Bacillati</taxon>
        <taxon>Actinomycetota</taxon>
        <taxon>Actinomycetes</taxon>
        <taxon>Kitasatosporales</taxon>
        <taxon>Streptomycetaceae</taxon>
        <taxon>Streptomyces</taxon>
    </lineage>
</organism>
<dbReference type="Proteomes" id="UP001432209">
    <property type="component" value="Chromosome"/>
</dbReference>
<evidence type="ECO:0000256" key="7">
    <source>
        <dbReference type="ARBA" id="ARBA00022840"/>
    </source>
</evidence>
<feature type="transmembrane region" description="Helical" evidence="9">
    <location>
        <begin position="167"/>
        <end position="195"/>
    </location>
</feature>
<dbReference type="InterPro" id="IPR011712">
    <property type="entry name" value="Sig_transdc_His_kin_sub3_dim/P"/>
</dbReference>
<feature type="transmembrane region" description="Helical" evidence="9">
    <location>
        <begin position="118"/>
        <end position="147"/>
    </location>
</feature>
<dbReference type="Pfam" id="PF07730">
    <property type="entry name" value="HisKA_3"/>
    <property type="match status" value="1"/>
</dbReference>
<keyword evidence="3" id="KW-0597">Phosphoprotein</keyword>
<protein>
    <recommendedName>
        <fullName evidence="2">histidine kinase</fullName>
        <ecNumber evidence="2">2.7.13.3</ecNumber>
    </recommendedName>
</protein>
<evidence type="ECO:0000256" key="9">
    <source>
        <dbReference type="SAM" id="Phobius"/>
    </source>
</evidence>
<evidence type="ECO:0000256" key="6">
    <source>
        <dbReference type="ARBA" id="ARBA00022777"/>
    </source>
</evidence>
<keyword evidence="6 11" id="KW-0418">Kinase</keyword>
<dbReference type="PANTHER" id="PTHR24421">
    <property type="entry name" value="NITRATE/NITRITE SENSOR PROTEIN NARX-RELATED"/>
    <property type="match status" value="1"/>
</dbReference>
<accession>A0ABZ2AB82</accession>
<name>A0ABZ2AB82_STRNV</name>
<evidence type="ECO:0000256" key="4">
    <source>
        <dbReference type="ARBA" id="ARBA00022679"/>
    </source>
</evidence>
<evidence type="ECO:0000313" key="12">
    <source>
        <dbReference type="Proteomes" id="UP001432209"/>
    </source>
</evidence>
<keyword evidence="5" id="KW-0547">Nucleotide-binding</keyword>
<dbReference type="PANTHER" id="PTHR24421:SF10">
    <property type="entry name" value="NITRATE_NITRITE SENSOR PROTEIN NARQ"/>
    <property type="match status" value="1"/>
</dbReference>
<feature type="transmembrane region" description="Helical" evidence="9">
    <location>
        <begin position="60"/>
        <end position="83"/>
    </location>
</feature>
<dbReference type="EC" id="2.7.13.3" evidence="2"/>
<keyword evidence="8" id="KW-0902">Two-component regulatory system</keyword>
<dbReference type="InterPro" id="IPR050482">
    <property type="entry name" value="Sensor_HK_TwoCompSys"/>
</dbReference>
<evidence type="ECO:0000259" key="10">
    <source>
        <dbReference type="Pfam" id="PF07730"/>
    </source>
</evidence>
<gene>
    <name evidence="11" type="ORF">OG442_32905</name>
</gene>
<proteinExistence type="predicted"/>
<sequence length="435" mass="45219">MRTLLRRSAITLLRPLFGGRAWLRWTHLVLGGALLMPYWLLGTVVVGPLIDADSMFSDSLALQFGAYAVALPLAAVSALFPLVRPLSVAAARALCGVPEGALADGPARSWAARVRTTGWFTLHVGLGGIISGMSLALPPFALALMVLPLSPAMRESWRTMPGALDHGWGLALAPLGGIVSLLALAGCAAAASALLARLAPVLLGPTPSDRLAAAERRAADLAVRNRLARELHDSVGHALSAVTLQAGAARRILDSDAPKDMEFVREALTAIEETTRRTVGELDSVLGLLRRDDEEQPVTGGASGPTLDALDVLLAHCGVRVTLSVDGDIGRVPEPVSREAYRIVQEGLSNALRHGGAAPVTLHAALGTETLEMTMENPLAGTAPAPVVRPGGGRGLRGVAERATLLGGHAEAGRHGPLWRLSVALPLTSEGGGAR</sequence>
<keyword evidence="9" id="KW-0812">Transmembrane</keyword>
<keyword evidence="12" id="KW-1185">Reference proteome</keyword>
<keyword evidence="4" id="KW-0808">Transferase</keyword>
<dbReference type="Gene3D" id="1.20.5.1930">
    <property type="match status" value="1"/>
</dbReference>
<dbReference type="GO" id="GO:0016301">
    <property type="term" value="F:kinase activity"/>
    <property type="evidence" value="ECO:0007669"/>
    <property type="project" value="UniProtKB-KW"/>
</dbReference>
<keyword evidence="9" id="KW-1133">Transmembrane helix</keyword>
<dbReference type="EMBL" id="CP109495">
    <property type="protein sequence ID" value="WUX55942.1"/>
    <property type="molecule type" value="Genomic_DNA"/>
</dbReference>
<dbReference type="Gene3D" id="3.30.565.10">
    <property type="entry name" value="Histidine kinase-like ATPase, C-terminal domain"/>
    <property type="match status" value="1"/>
</dbReference>
<evidence type="ECO:0000256" key="8">
    <source>
        <dbReference type="ARBA" id="ARBA00023012"/>
    </source>
</evidence>
<feature type="domain" description="Signal transduction histidine kinase subgroup 3 dimerisation and phosphoacceptor" evidence="10">
    <location>
        <begin position="224"/>
        <end position="293"/>
    </location>
</feature>
<evidence type="ECO:0000313" key="11">
    <source>
        <dbReference type="EMBL" id="WUX55942.1"/>
    </source>
</evidence>
<keyword evidence="9" id="KW-0472">Membrane</keyword>
<reference evidence="11" key="1">
    <citation type="submission" date="2022-10" db="EMBL/GenBank/DDBJ databases">
        <title>The complete genomes of actinobacterial strains from the NBC collection.</title>
        <authorList>
            <person name="Joergensen T.S."/>
            <person name="Alvarez Arevalo M."/>
            <person name="Sterndorff E.B."/>
            <person name="Faurdal D."/>
            <person name="Vuksanovic O."/>
            <person name="Mourched A.-S."/>
            <person name="Charusanti P."/>
            <person name="Shaw S."/>
            <person name="Blin K."/>
            <person name="Weber T."/>
        </authorList>
    </citation>
    <scope>NUCLEOTIDE SEQUENCE</scope>
    <source>
        <strain evidence="11">NBC_01432</strain>
    </source>
</reference>
<dbReference type="SUPFAM" id="SSF55874">
    <property type="entry name" value="ATPase domain of HSP90 chaperone/DNA topoisomerase II/histidine kinase"/>
    <property type="match status" value="1"/>
</dbReference>
<evidence type="ECO:0000256" key="1">
    <source>
        <dbReference type="ARBA" id="ARBA00000085"/>
    </source>
</evidence>
<evidence type="ECO:0000256" key="3">
    <source>
        <dbReference type="ARBA" id="ARBA00022553"/>
    </source>
</evidence>
<comment type="catalytic activity">
    <reaction evidence="1">
        <text>ATP + protein L-histidine = ADP + protein N-phospho-L-histidine.</text>
        <dbReference type="EC" id="2.7.13.3"/>
    </reaction>
</comment>
<keyword evidence="7" id="KW-0067">ATP-binding</keyword>
<feature type="transmembrane region" description="Helical" evidence="9">
    <location>
        <begin position="21"/>
        <end position="40"/>
    </location>
</feature>
<evidence type="ECO:0000256" key="2">
    <source>
        <dbReference type="ARBA" id="ARBA00012438"/>
    </source>
</evidence>
<evidence type="ECO:0000256" key="5">
    <source>
        <dbReference type="ARBA" id="ARBA00022741"/>
    </source>
</evidence>
<dbReference type="InterPro" id="IPR036890">
    <property type="entry name" value="HATPase_C_sf"/>
</dbReference>